<feature type="non-terminal residue" evidence="2">
    <location>
        <position position="194"/>
    </location>
</feature>
<organism evidence="2 3">
    <name type="scientific">Symbiodinium necroappetens</name>
    <dbReference type="NCBI Taxonomy" id="1628268"/>
    <lineage>
        <taxon>Eukaryota</taxon>
        <taxon>Sar</taxon>
        <taxon>Alveolata</taxon>
        <taxon>Dinophyceae</taxon>
        <taxon>Suessiales</taxon>
        <taxon>Symbiodiniaceae</taxon>
        <taxon>Symbiodinium</taxon>
    </lineage>
</organism>
<dbReference type="AlphaFoldDB" id="A0A812Q6W8"/>
<feature type="signal peptide" evidence="1">
    <location>
        <begin position="1"/>
        <end position="21"/>
    </location>
</feature>
<protein>
    <submittedName>
        <fullName evidence="2">Crnkl1 protein</fullName>
    </submittedName>
</protein>
<dbReference type="Proteomes" id="UP000601435">
    <property type="component" value="Unassembled WGS sequence"/>
</dbReference>
<dbReference type="EMBL" id="CAJNJA010016761">
    <property type="protein sequence ID" value="CAE7387586.1"/>
    <property type="molecule type" value="Genomic_DNA"/>
</dbReference>
<keyword evidence="3" id="KW-1185">Reference proteome</keyword>
<evidence type="ECO:0000256" key="1">
    <source>
        <dbReference type="SAM" id="SignalP"/>
    </source>
</evidence>
<comment type="caution">
    <text evidence="2">The sequence shown here is derived from an EMBL/GenBank/DDBJ whole genome shotgun (WGS) entry which is preliminary data.</text>
</comment>
<evidence type="ECO:0000313" key="2">
    <source>
        <dbReference type="EMBL" id="CAE7387586.1"/>
    </source>
</evidence>
<accession>A0A812Q6W8</accession>
<sequence length="194" mass="20764">MKPPCVAAVAHLLAFHVLVSATEPVHSQSKTSCLMQHRADASKWLDAKEIAQDSPFSDEQRHCIREYASSVDADIPGFAGQLAHRKFGGAGAAATNDSVILGAGFGTTATRSLFTFAAQLGRRVHHWSSAADPPEFWTQLNGLVSKKHPDGASGCYKAVNAMNFSASLAGHDMLLDTPLAEHFLDFYAVSPNSK</sequence>
<dbReference type="Gene3D" id="3.40.50.300">
    <property type="entry name" value="P-loop containing nucleotide triphosphate hydrolases"/>
    <property type="match status" value="1"/>
</dbReference>
<reference evidence="2" key="1">
    <citation type="submission" date="2021-02" db="EMBL/GenBank/DDBJ databases">
        <authorList>
            <person name="Dougan E. K."/>
            <person name="Rhodes N."/>
            <person name="Thang M."/>
            <person name="Chan C."/>
        </authorList>
    </citation>
    <scope>NUCLEOTIDE SEQUENCE</scope>
</reference>
<dbReference type="InterPro" id="IPR040632">
    <property type="entry name" value="Sulfotransfer_4"/>
</dbReference>
<evidence type="ECO:0000313" key="3">
    <source>
        <dbReference type="Proteomes" id="UP000601435"/>
    </source>
</evidence>
<dbReference type="InterPro" id="IPR027417">
    <property type="entry name" value="P-loop_NTPase"/>
</dbReference>
<dbReference type="Pfam" id="PF17784">
    <property type="entry name" value="Sulfotransfer_4"/>
    <property type="match status" value="1"/>
</dbReference>
<proteinExistence type="predicted"/>
<name>A0A812Q6W8_9DINO</name>
<gene>
    <name evidence="2" type="primary">Crnkl1</name>
    <name evidence="2" type="ORF">SNEC2469_LOCUS10524</name>
</gene>
<dbReference type="OrthoDB" id="408152at2759"/>
<feature type="chain" id="PRO_5032669812" evidence="1">
    <location>
        <begin position="22"/>
        <end position="194"/>
    </location>
</feature>
<keyword evidence="1" id="KW-0732">Signal</keyword>